<name>A1AP14_PELPD</name>
<protein>
    <submittedName>
        <fullName evidence="2">Methyltransferase type 11</fullName>
    </submittedName>
</protein>
<dbReference type="GO" id="GO:0032259">
    <property type="term" value="P:methylation"/>
    <property type="evidence" value="ECO:0007669"/>
    <property type="project" value="UniProtKB-KW"/>
</dbReference>
<dbReference type="InterPro" id="IPR041698">
    <property type="entry name" value="Methyltransf_25"/>
</dbReference>
<dbReference type="AlphaFoldDB" id="A1AP14"/>
<proteinExistence type="predicted"/>
<keyword evidence="3" id="KW-1185">Reference proteome</keyword>
<organism evidence="2 3">
    <name type="scientific">Pelobacter propionicus (strain DSM 2379 / NBRC 103807 / OttBd1)</name>
    <dbReference type="NCBI Taxonomy" id="338966"/>
    <lineage>
        <taxon>Bacteria</taxon>
        <taxon>Pseudomonadati</taxon>
        <taxon>Thermodesulfobacteriota</taxon>
        <taxon>Desulfuromonadia</taxon>
        <taxon>Desulfuromonadales</taxon>
        <taxon>Desulfuromonadaceae</taxon>
        <taxon>Pelobacter</taxon>
    </lineage>
</organism>
<dbReference type="STRING" id="338966.Ppro_1468"/>
<dbReference type="EMBL" id="CP000482">
    <property type="protein sequence ID" value="ABK99084.1"/>
    <property type="molecule type" value="Genomic_DNA"/>
</dbReference>
<feature type="domain" description="Methyltransferase" evidence="1">
    <location>
        <begin position="39"/>
        <end position="132"/>
    </location>
</feature>
<keyword evidence="2" id="KW-0489">Methyltransferase</keyword>
<dbReference type="InterPro" id="IPR029063">
    <property type="entry name" value="SAM-dependent_MTases_sf"/>
</dbReference>
<dbReference type="RefSeq" id="WP_011735377.1">
    <property type="nucleotide sequence ID" value="NC_008609.1"/>
</dbReference>
<evidence type="ECO:0000259" key="1">
    <source>
        <dbReference type="Pfam" id="PF13649"/>
    </source>
</evidence>
<dbReference type="Gene3D" id="3.40.50.150">
    <property type="entry name" value="Vaccinia Virus protein VP39"/>
    <property type="match status" value="1"/>
</dbReference>
<dbReference type="Pfam" id="PF13649">
    <property type="entry name" value="Methyltransf_25"/>
    <property type="match status" value="1"/>
</dbReference>
<dbReference type="HOGENOM" id="CLU_088165_0_0_7"/>
<dbReference type="SUPFAM" id="SSF53335">
    <property type="entry name" value="S-adenosyl-L-methionine-dependent methyltransferases"/>
    <property type="match status" value="1"/>
</dbReference>
<sequence>MQMDVNSFDQLAREVFAPVYPVIASQVVQHTGITEGVCLDMGCGGGYLGLALARVTDLRFHFLDQSREMLEIVRANLAANGLENRGDVLEGNAESIPLPDRSVNLVISRGSLFFWDRVPAFREIYRVLAPGGMSYIGGGFGSPELKDEITRRMEARSGDNGQWREKVARNLGPQAPRAFEDELRCAGIPDFRVEQSEAAGLWIIVRK</sequence>
<dbReference type="PANTHER" id="PTHR43591">
    <property type="entry name" value="METHYLTRANSFERASE"/>
    <property type="match status" value="1"/>
</dbReference>
<dbReference type="CDD" id="cd02440">
    <property type="entry name" value="AdoMet_MTases"/>
    <property type="match status" value="1"/>
</dbReference>
<evidence type="ECO:0000313" key="3">
    <source>
        <dbReference type="Proteomes" id="UP000006732"/>
    </source>
</evidence>
<keyword evidence="2" id="KW-0808">Transferase</keyword>
<accession>A1AP14</accession>
<evidence type="ECO:0000313" key="2">
    <source>
        <dbReference type="EMBL" id="ABK99084.1"/>
    </source>
</evidence>
<dbReference type="eggNOG" id="COG2226">
    <property type="taxonomic scope" value="Bacteria"/>
</dbReference>
<dbReference type="KEGG" id="ppd:Ppro_1468"/>
<reference evidence="2 3" key="1">
    <citation type="submission" date="2006-10" db="EMBL/GenBank/DDBJ databases">
        <title>Complete sequence of chromosome of Pelobacter propionicus DSM 2379.</title>
        <authorList>
            <consortium name="US DOE Joint Genome Institute"/>
            <person name="Copeland A."/>
            <person name="Lucas S."/>
            <person name="Lapidus A."/>
            <person name="Barry K."/>
            <person name="Detter J.C."/>
            <person name="Glavina del Rio T."/>
            <person name="Hammon N."/>
            <person name="Israni S."/>
            <person name="Dalin E."/>
            <person name="Tice H."/>
            <person name="Pitluck S."/>
            <person name="Saunders E."/>
            <person name="Brettin T."/>
            <person name="Bruce D."/>
            <person name="Han C."/>
            <person name="Tapia R."/>
            <person name="Schmutz J."/>
            <person name="Larimer F."/>
            <person name="Land M."/>
            <person name="Hauser L."/>
            <person name="Kyrpides N."/>
            <person name="Kim E."/>
            <person name="Lovley D."/>
            <person name="Richardson P."/>
        </authorList>
    </citation>
    <scope>NUCLEOTIDE SEQUENCE [LARGE SCALE GENOMIC DNA]</scope>
    <source>
        <strain evidence="3">DSM 2379 / NBRC 103807 / OttBd1</strain>
    </source>
</reference>
<dbReference type="PANTHER" id="PTHR43591:SF24">
    <property type="entry name" value="2-METHOXY-6-POLYPRENYL-1,4-BENZOQUINOL METHYLASE, MITOCHONDRIAL"/>
    <property type="match status" value="1"/>
</dbReference>
<gene>
    <name evidence="2" type="ordered locus">Ppro_1468</name>
</gene>
<dbReference type="Proteomes" id="UP000006732">
    <property type="component" value="Chromosome"/>
</dbReference>
<dbReference type="GO" id="GO:0008168">
    <property type="term" value="F:methyltransferase activity"/>
    <property type="evidence" value="ECO:0007669"/>
    <property type="project" value="UniProtKB-KW"/>
</dbReference>